<protein>
    <recommendedName>
        <fullName evidence="1">DNA-directed RNA polymerase</fullName>
        <ecNumber evidence="1">2.7.7.6</ecNumber>
    </recommendedName>
</protein>
<proteinExistence type="predicted"/>
<dbReference type="InterPro" id="IPR037033">
    <property type="entry name" value="DNA-dir_RNAP_su2_hyb_sf"/>
</dbReference>
<dbReference type="GO" id="GO:0000428">
    <property type="term" value="C:DNA-directed RNA polymerase complex"/>
    <property type="evidence" value="ECO:0007669"/>
    <property type="project" value="UniProtKB-KW"/>
</dbReference>
<keyword evidence="4" id="KW-0548">Nucleotidyltransferase</keyword>
<dbReference type="Gene3D" id="2.40.40.20">
    <property type="match status" value="1"/>
</dbReference>
<evidence type="ECO:0000313" key="7">
    <source>
        <dbReference type="EMBL" id="NKY96534.1"/>
    </source>
</evidence>
<evidence type="ECO:0000259" key="6">
    <source>
        <dbReference type="Pfam" id="PF00562"/>
    </source>
</evidence>
<dbReference type="EC" id="2.7.7.6" evidence="1"/>
<dbReference type="GO" id="GO:0003899">
    <property type="term" value="F:DNA-directed RNA polymerase activity"/>
    <property type="evidence" value="ECO:0007669"/>
    <property type="project" value="UniProtKB-EC"/>
</dbReference>
<evidence type="ECO:0000256" key="1">
    <source>
        <dbReference type="ARBA" id="ARBA00012418"/>
    </source>
</evidence>
<evidence type="ECO:0000256" key="2">
    <source>
        <dbReference type="ARBA" id="ARBA00022478"/>
    </source>
</evidence>
<accession>A0A7X6RNC2</accession>
<reference evidence="7 8" key="1">
    <citation type="submission" date="2020-04" db="EMBL/GenBank/DDBJ databases">
        <title>MicrobeNet Type strains.</title>
        <authorList>
            <person name="Nicholson A.C."/>
        </authorList>
    </citation>
    <scope>NUCLEOTIDE SEQUENCE [LARGE SCALE GENOMIC DNA]</scope>
    <source>
        <strain evidence="7 8">ATCC 23612</strain>
    </source>
</reference>
<dbReference type="GO" id="GO:0006351">
    <property type="term" value="P:DNA-templated transcription"/>
    <property type="evidence" value="ECO:0007669"/>
    <property type="project" value="InterPro"/>
</dbReference>
<dbReference type="InterPro" id="IPR007120">
    <property type="entry name" value="DNA-dir_RNAP_su2_dom"/>
</dbReference>
<keyword evidence="3" id="KW-0808">Transferase</keyword>
<comment type="caution">
    <text evidence="7">The sequence shown here is derived from an EMBL/GenBank/DDBJ whole genome shotgun (WGS) entry which is preliminary data.</text>
</comment>
<name>A0A7X6RNC2_9ACTN</name>
<dbReference type="EMBL" id="JAAXPG010000002">
    <property type="protein sequence ID" value="NKY96534.1"/>
    <property type="molecule type" value="Genomic_DNA"/>
</dbReference>
<keyword evidence="5" id="KW-0804">Transcription</keyword>
<evidence type="ECO:0000256" key="4">
    <source>
        <dbReference type="ARBA" id="ARBA00022695"/>
    </source>
</evidence>
<gene>
    <name evidence="7" type="ORF">HGB44_02440</name>
</gene>
<evidence type="ECO:0000256" key="5">
    <source>
        <dbReference type="ARBA" id="ARBA00023163"/>
    </source>
</evidence>
<feature type="domain" description="DNA-directed RNA polymerase subunit 2 hybrid-binding" evidence="6">
    <location>
        <begin position="977"/>
        <end position="1057"/>
    </location>
</feature>
<dbReference type="RefSeq" id="WP_061080022.1">
    <property type="nucleotide sequence ID" value="NZ_JAAXPG010000002.1"/>
</dbReference>
<keyword evidence="2" id="KW-0240">DNA-directed RNA polymerase</keyword>
<dbReference type="Proteomes" id="UP000553209">
    <property type="component" value="Unassembled WGS sequence"/>
</dbReference>
<dbReference type="Gene3D" id="2.40.270.10">
    <property type="entry name" value="DNA-directed RNA polymerase, subunit 2, domain 6"/>
    <property type="match status" value="1"/>
</dbReference>
<evidence type="ECO:0000256" key="3">
    <source>
        <dbReference type="ARBA" id="ARBA00022679"/>
    </source>
</evidence>
<dbReference type="GO" id="GO:0003677">
    <property type="term" value="F:DNA binding"/>
    <property type="evidence" value="ECO:0007669"/>
    <property type="project" value="InterPro"/>
</dbReference>
<organism evidence="7 8">
    <name type="scientific">Nocardiopsis alborubida</name>
    <dbReference type="NCBI Taxonomy" id="146802"/>
    <lineage>
        <taxon>Bacteria</taxon>
        <taxon>Bacillati</taxon>
        <taxon>Actinomycetota</taxon>
        <taxon>Actinomycetes</taxon>
        <taxon>Streptosporangiales</taxon>
        <taxon>Nocardiopsidaceae</taxon>
        <taxon>Nocardiopsis</taxon>
    </lineage>
</organism>
<sequence>MKSAHGLRRYFYEYVLHQAIDRAREQTSEIVPISQARAIRARVDGILSGLPAIPEAKGLPATAQRLAHPKLGIRDCLSAIDQALGESVRDYEPQFGDHSAADERYRALQRDFSRATGVGGETNPKSARLPISPYDPEWAERATIKRGGTALSYLPDGAVAKMTGGEVDRVAAPQHGNAMLWRIDDGKAVEAGRAMTYDDASGLTALMDKMSEAEYNQVRGWVLDGGRDPRTGRIDRNRFMSQAAVARSVAVLDELKAQGTAYEVVRDINPGQIKAVLVDTGLEIRLTEPRESESFAGARIYDNGLVSRYSTNHSVNGSVALYSASPDEAVALLRFAQGRPVERRDVPGAIAGVLGTTHTESSRSGPVEVPDAYYTDKESMFVVDDYARGAGSKVLLRRESTSRTLPTYFVDAAAAEAFGQAAVESARANLQSALDVEGIIDSFHAQRWQGLNLVEFEPPEYSADAEVAAIQRSYWDVLTGDRAWLLRPGATEEMYAERLEAIGESAEAGLGNLVYGGSPEEIIRDHAADVPFEVIGTWEAETHQIDGEWVDQRFDPGRVARYMTSSVGQWSNLDDLAAALRRAEVDPAEMMGTGFQTTRFKDRLVRFDAQTAVPIETHPSEFIQRVGTTIYDSLARSGTAPGPILIDDKGVVSYTAEKQRRGGSRVPVSGQIGQVFDVGDHGEIVTRFASGENALIVPGYQARIRAQPPGQRPTSVEERTVLRGYEQLVHERIAHQIAGDLVATRSEVGEPASLNGVYSQLYGTKYPTDFIERATELSIDPATGEVSSRLDPWVETILSTEAKRIRYSNEVKAGSTIYAEYRAGRDRTDPADDNRFEAWALTGGRNMTVLTGTDANRVPAPEGYFDPVMTGGATNQGIVRYLTTDAEVSPDGSIVPGDPKTLTGARAPLMTRSELETLDYDPFDRQQMTASTIMQSSKVTEPAGTAMMTFGGWTADDPIVVSKEFATAHQIRGAEGQLRDLVVGDKLSDLHGNKGVVSLIIERSMSIEDAEAQGIAEEVAWFRENPQMDVVMSPFSLISRRNAGSARELMAGDVETLMAPAMRGKELSELSSTAAAAGVGRMRFVVTHMAVDEKTKIYDDEAIQAGRGRKASSQLAWALGSKGGCPAIMREFYGHNTGPESNVREYLRVAGLDMDPDGALRVVGQAEPRGGSPARRFIPMPELVRTKPGRSTRTPGLNTTAMRKSFGDLIGDRGGDLELPFALTFPTGEQIEPASATSWKLPVLSSHLRSGQEFDDGTSVMHDYTRSYQEVFVESCRYRFMQEKLANERLTDDKRSKLLADMLTTVQRAQRSFEAVTADVTSRVLTGKNNAFKTGLMASRLSDSATMVWTADPRLDIDQVALSPDKAARLGLEEGDHALVWRDPILRDSGVRYMRVTLDERLTGAAINPVMDKCFDGDFDGDAVAVVKLHSQAAKDEAMAKFSVPANLLDTGVVGPDGTHPLTAHVALDTQVAVSKDPELAKEFDSLRSEANLLLAAERDGESVESIAARRLGVTKQLSNLYRSAQSREFGSALDFSSAYNHVESLKAVCVDTGAKGSLRKLASYAEKLGLQVDDAGDWHDVDHKKPGITKADQEASMFATAIKAHGTGLGGSYSQRAVRALRGKDLKAVLEITYPVTQSILQAKHDAAEARHKYAMLQGPGRDLWRGRKLEHVGVGQWKPEFVEGEPVQASTAEWAEQFQAFYEAPDGFNVRVNPAYVHRVAEALTDPDTGLVRNLEEDKSLVGTVMDRMAYGGDFETLVAAAEARENVYDGPGNELFAPAPTARARTRSTEVETGVEATTVETAVLKRDVLADGVDQARTRQVNQRSAQAVVVGGRPEYTPSINIEQPVAGGHDEGMGL</sequence>
<keyword evidence="8" id="KW-1185">Reference proteome</keyword>
<dbReference type="Pfam" id="PF00562">
    <property type="entry name" value="RNA_pol_Rpb2_6"/>
    <property type="match status" value="1"/>
</dbReference>
<evidence type="ECO:0000313" key="8">
    <source>
        <dbReference type="Proteomes" id="UP000553209"/>
    </source>
</evidence>
<dbReference type="SUPFAM" id="SSF64484">
    <property type="entry name" value="beta and beta-prime subunits of DNA dependent RNA-polymerase"/>
    <property type="match status" value="2"/>
</dbReference>